<dbReference type="GO" id="GO:0009055">
    <property type="term" value="F:electron transfer activity"/>
    <property type="evidence" value="ECO:0007669"/>
    <property type="project" value="TreeGrafter"/>
</dbReference>
<dbReference type="PANTHER" id="PTHR30333">
    <property type="entry name" value="CYTOCHROME C-TYPE PROTEIN"/>
    <property type="match status" value="1"/>
</dbReference>
<dbReference type="InterPro" id="IPR036280">
    <property type="entry name" value="Multihaem_cyt_sf"/>
</dbReference>
<reference evidence="14 15" key="1">
    <citation type="submission" date="2011-01" db="EMBL/GenBank/DDBJ databases">
        <authorList>
            <person name="Muzny D."/>
            <person name="Qin X."/>
            <person name="Deng J."/>
            <person name="Jiang H."/>
            <person name="Liu Y."/>
            <person name="Qu J."/>
            <person name="Song X.-Z."/>
            <person name="Zhang L."/>
            <person name="Thornton R."/>
            <person name="Coyle M."/>
            <person name="Francisco L."/>
            <person name="Jackson L."/>
            <person name="Javaid M."/>
            <person name="Korchina V."/>
            <person name="Kovar C."/>
            <person name="Mata R."/>
            <person name="Mathew T."/>
            <person name="Ngo R."/>
            <person name="Nguyen L."/>
            <person name="Nguyen N."/>
            <person name="Okwuonu G."/>
            <person name="Ongeri F."/>
            <person name="Pham C."/>
            <person name="Simmons D."/>
            <person name="Wilczek-Boney K."/>
            <person name="Hale W."/>
            <person name="Jakkamsetti A."/>
            <person name="Pham P."/>
            <person name="Ruth R."/>
            <person name="San Lucas F."/>
            <person name="Warren J."/>
            <person name="Zhang J."/>
            <person name="Zhao Z."/>
            <person name="Zhou C."/>
            <person name="Zhu D."/>
            <person name="Lee S."/>
            <person name="Bess C."/>
            <person name="Blankenburg K."/>
            <person name="Forbes L."/>
            <person name="Fu Q."/>
            <person name="Gubbala S."/>
            <person name="Hirani K."/>
            <person name="Jayaseelan J.C."/>
            <person name="Lara F."/>
            <person name="Munidasa M."/>
            <person name="Palculict T."/>
            <person name="Patil S."/>
            <person name="Pu L.-L."/>
            <person name="Saada N."/>
            <person name="Tang L."/>
            <person name="Weissenberger G."/>
            <person name="Zhu Y."/>
            <person name="Hemphill L."/>
            <person name="Shang Y."/>
            <person name="Youmans B."/>
            <person name="Ayvaz T."/>
            <person name="Ross M."/>
            <person name="Santibanez J."/>
            <person name="Aqrawi P."/>
            <person name="Gross S."/>
            <person name="Joshi V."/>
            <person name="Fowler G."/>
            <person name="Nazareth L."/>
            <person name="Reid J."/>
            <person name="Worley K."/>
            <person name="Petrosino J."/>
            <person name="Highlander S."/>
            <person name="Gibbs R."/>
        </authorList>
    </citation>
    <scope>NUCLEOTIDE SEQUENCE [LARGE SCALE GENOMIC DNA]</scope>
    <source>
        <strain evidence="14 15">DSM 16608</strain>
    </source>
</reference>
<evidence type="ECO:0000256" key="5">
    <source>
        <dbReference type="ARBA" id="ARBA00022617"/>
    </source>
</evidence>
<feature type="transmembrane region" description="Helical" evidence="12">
    <location>
        <begin position="27"/>
        <end position="47"/>
    </location>
</feature>
<dbReference type="NCBIfam" id="TIGR03153">
    <property type="entry name" value="cytochr_NrfH"/>
    <property type="match status" value="1"/>
</dbReference>
<evidence type="ECO:0000256" key="8">
    <source>
        <dbReference type="ARBA" id="ARBA00022982"/>
    </source>
</evidence>
<evidence type="ECO:0000256" key="12">
    <source>
        <dbReference type="SAM" id="Phobius"/>
    </source>
</evidence>
<keyword evidence="9 12" id="KW-1133">Transmembrane helix</keyword>
<dbReference type="Proteomes" id="UP000005697">
    <property type="component" value="Unassembled WGS sequence"/>
</dbReference>
<dbReference type="GO" id="GO:0005886">
    <property type="term" value="C:plasma membrane"/>
    <property type="evidence" value="ECO:0007669"/>
    <property type="project" value="UniProtKB-SubCell"/>
</dbReference>
<keyword evidence="7" id="KW-0479">Metal-binding</keyword>
<dbReference type="HOGENOM" id="CLU_096753_0_0_10"/>
<evidence type="ECO:0000256" key="6">
    <source>
        <dbReference type="ARBA" id="ARBA00022692"/>
    </source>
</evidence>
<evidence type="ECO:0000313" key="15">
    <source>
        <dbReference type="Proteomes" id="UP000005697"/>
    </source>
</evidence>
<accession>F0F5J2</accession>
<dbReference type="InterPro" id="IPR005126">
    <property type="entry name" value="NapC/NirT_cyt_c_N"/>
</dbReference>
<dbReference type="Pfam" id="PF03264">
    <property type="entry name" value="Cytochrom_NNT"/>
    <property type="match status" value="1"/>
</dbReference>
<comment type="caution">
    <text evidence="14">The sequence shown here is derived from an EMBL/GenBank/DDBJ whole genome shotgun (WGS) entry which is preliminary data.</text>
</comment>
<dbReference type="EC" id="1.7.2.2" evidence="14"/>
<evidence type="ECO:0000256" key="9">
    <source>
        <dbReference type="ARBA" id="ARBA00022989"/>
    </source>
</evidence>
<keyword evidence="6 12" id="KW-0812">Transmembrane</keyword>
<gene>
    <name evidence="14" type="primary">nrfH</name>
    <name evidence="14" type="ORF">HMPREF9141_0858</name>
</gene>
<dbReference type="Gene3D" id="1.10.3820.10">
    <property type="entry name" value="Di-heme elbow motif domain"/>
    <property type="match status" value="1"/>
</dbReference>
<dbReference type="EMBL" id="AEWX01000013">
    <property type="protein sequence ID" value="EGC20611.1"/>
    <property type="molecule type" value="Genomic_DNA"/>
</dbReference>
<evidence type="ECO:0000256" key="10">
    <source>
        <dbReference type="ARBA" id="ARBA00023004"/>
    </source>
</evidence>
<dbReference type="GO" id="GO:0046872">
    <property type="term" value="F:metal ion binding"/>
    <property type="evidence" value="ECO:0007669"/>
    <property type="project" value="UniProtKB-KW"/>
</dbReference>
<evidence type="ECO:0000313" key="14">
    <source>
        <dbReference type="EMBL" id="EGC20611.1"/>
    </source>
</evidence>
<keyword evidence="10" id="KW-0408">Iron</keyword>
<keyword evidence="15" id="KW-1185">Reference proteome</keyword>
<dbReference type="SUPFAM" id="SSF48695">
    <property type="entry name" value="Multiheme cytochromes"/>
    <property type="match status" value="1"/>
</dbReference>
<evidence type="ECO:0000256" key="11">
    <source>
        <dbReference type="ARBA" id="ARBA00023136"/>
    </source>
</evidence>
<name>F0F5J2_9BACT</name>
<feature type="domain" description="NapC/NirT cytochrome c N-terminal" evidence="13">
    <location>
        <begin position="26"/>
        <end position="177"/>
    </location>
</feature>
<dbReference type="OrthoDB" id="9782159at2"/>
<organism evidence="14 15">
    <name type="scientific">Prevotella multiformis DSM 16608</name>
    <dbReference type="NCBI Taxonomy" id="888743"/>
    <lineage>
        <taxon>Bacteria</taxon>
        <taxon>Pseudomonadati</taxon>
        <taxon>Bacteroidota</taxon>
        <taxon>Bacteroidia</taxon>
        <taxon>Bacteroidales</taxon>
        <taxon>Prevotellaceae</taxon>
        <taxon>Prevotella</taxon>
    </lineage>
</organism>
<comment type="subcellular location">
    <subcellularLocation>
        <location evidence="1">Cell membrane</location>
    </subcellularLocation>
</comment>
<keyword evidence="14" id="KW-0560">Oxidoreductase</keyword>
<dbReference type="STRING" id="888743.HMPREF9141_0858"/>
<evidence type="ECO:0000256" key="3">
    <source>
        <dbReference type="ARBA" id="ARBA00022448"/>
    </source>
</evidence>
<dbReference type="AlphaFoldDB" id="F0F5J2"/>
<evidence type="ECO:0000256" key="4">
    <source>
        <dbReference type="ARBA" id="ARBA00022475"/>
    </source>
</evidence>
<dbReference type="PANTHER" id="PTHR30333:SF1">
    <property type="entry name" value="CYTOCHROME C-TYPE PROTEIN NAPC"/>
    <property type="match status" value="1"/>
</dbReference>
<keyword evidence="5" id="KW-0349">Heme</keyword>
<keyword evidence="11 12" id="KW-0472">Membrane</keyword>
<protein>
    <submittedName>
        <fullName evidence="14">Cytochrome c nitrate reductase, small subunit</fullName>
        <ecNumber evidence="14">1.7.2.2</ecNumber>
    </submittedName>
</protein>
<evidence type="ECO:0000256" key="1">
    <source>
        <dbReference type="ARBA" id="ARBA00004236"/>
    </source>
</evidence>
<evidence type="ECO:0000256" key="7">
    <source>
        <dbReference type="ARBA" id="ARBA00022723"/>
    </source>
</evidence>
<keyword evidence="3" id="KW-0813">Transport</keyword>
<dbReference type="GO" id="GO:0009061">
    <property type="term" value="P:anaerobic respiration"/>
    <property type="evidence" value="ECO:0007669"/>
    <property type="project" value="TreeGrafter"/>
</dbReference>
<comment type="similarity">
    <text evidence="2">Belongs to the NapC/NirT/NrfH family.</text>
</comment>
<proteinExistence type="inferred from homology"/>
<dbReference type="InterPro" id="IPR038266">
    <property type="entry name" value="NapC/NirT_cytc_sf"/>
</dbReference>
<evidence type="ECO:0000256" key="2">
    <source>
        <dbReference type="ARBA" id="ARBA00007395"/>
    </source>
</evidence>
<dbReference type="RefSeq" id="WP_007368391.1">
    <property type="nucleotide sequence ID" value="NZ_GL872283.1"/>
</dbReference>
<keyword evidence="4" id="KW-1003">Cell membrane</keyword>
<evidence type="ECO:0000259" key="13">
    <source>
        <dbReference type="Pfam" id="PF03264"/>
    </source>
</evidence>
<sequence>MKLKAIFSKLKGMLDNFLASISYRQKVALSLLCGVIVGLTGLFLYLLRMHTYIVGDDPAACINCHIMSPYYATWSHSAHARNTTCNDCHVPNNNMAAHYAFKGMDGMKHVAYFVTRSESQSIEAEDASAEVIMDNCIRCHKQLNQEFVKTGRIDYMEAKRGEGKACWDCHRDVAHMKKNSLSSTPGAEFVEPMPPSPVPHWLQKILGRE</sequence>
<dbReference type="InterPro" id="IPR051174">
    <property type="entry name" value="Cytochrome_c-type_ET"/>
</dbReference>
<dbReference type="eggNOG" id="COG3005">
    <property type="taxonomic scope" value="Bacteria"/>
</dbReference>
<dbReference type="GO" id="GO:0022900">
    <property type="term" value="P:electron transport chain"/>
    <property type="evidence" value="ECO:0007669"/>
    <property type="project" value="InterPro"/>
</dbReference>
<keyword evidence="8" id="KW-0249">Electron transport</keyword>
<dbReference type="InterPro" id="IPR017571">
    <property type="entry name" value="NrfH"/>
</dbReference>
<dbReference type="GO" id="GO:0042279">
    <property type="term" value="F:nitrite reductase (cytochrome, ammonia-forming) activity"/>
    <property type="evidence" value="ECO:0007669"/>
    <property type="project" value="UniProtKB-EC"/>
</dbReference>